<name>A0A6N3DPX8_FLAPL</name>
<dbReference type="EMBL" id="CACRUB010000031">
    <property type="protein sequence ID" value="VYU28751.1"/>
    <property type="molecule type" value="Genomic_DNA"/>
</dbReference>
<organism evidence="1">
    <name type="scientific">Flavonifractor plautii</name>
    <name type="common">Fusobacterium plautii</name>
    <dbReference type="NCBI Taxonomy" id="292800"/>
    <lineage>
        <taxon>Bacteria</taxon>
        <taxon>Bacillati</taxon>
        <taxon>Bacillota</taxon>
        <taxon>Clostridia</taxon>
        <taxon>Eubacteriales</taxon>
        <taxon>Oscillospiraceae</taxon>
        <taxon>Flavonifractor</taxon>
    </lineage>
</organism>
<sequence>MNEKTQSLLDEAAAFMECPCLSDLRFLTPYQRCVLAAFFSRLNTKDYPLSEWNDALEYLTHAKKAHDSATAHELLLEHLRALQCG</sequence>
<proteinExistence type="predicted"/>
<accession>A0A6N3DPX8</accession>
<protein>
    <submittedName>
        <fullName evidence="1">Uncharacterized protein</fullName>
    </submittedName>
</protein>
<evidence type="ECO:0000313" key="1">
    <source>
        <dbReference type="EMBL" id="VYU28751.1"/>
    </source>
</evidence>
<dbReference type="AlphaFoldDB" id="A0A6N3DPX8"/>
<reference evidence="1" key="1">
    <citation type="submission" date="2019-11" db="EMBL/GenBank/DDBJ databases">
        <authorList>
            <person name="Feng L."/>
        </authorList>
    </citation>
    <scope>NUCLEOTIDE SEQUENCE</scope>
    <source>
        <strain evidence="1">FplautiiLFYP42</strain>
    </source>
</reference>
<dbReference type="RefSeq" id="WP_156621546.1">
    <property type="nucleotide sequence ID" value="NZ_CACRUB010000031.1"/>
</dbReference>
<gene>
    <name evidence="1" type="ORF">FPLFYP42_01823</name>
</gene>